<evidence type="ECO:0000256" key="7">
    <source>
        <dbReference type="ARBA" id="ARBA00023316"/>
    </source>
</evidence>
<dbReference type="GO" id="GO:0005975">
    <property type="term" value="P:carbohydrate metabolic process"/>
    <property type="evidence" value="ECO:0007669"/>
    <property type="project" value="InterPro"/>
</dbReference>
<dbReference type="InterPro" id="IPR011050">
    <property type="entry name" value="Pectin_lyase_fold/virulence"/>
</dbReference>
<evidence type="ECO:0000256" key="3">
    <source>
        <dbReference type="ARBA" id="ARBA00022512"/>
    </source>
</evidence>
<name>A0AAD8J003_9APIA</name>
<keyword evidence="11" id="KW-1185">Reference proteome</keyword>
<dbReference type="EMBL" id="JAUIZM010000003">
    <property type="protein sequence ID" value="KAK1393220.1"/>
    <property type="molecule type" value="Genomic_DNA"/>
</dbReference>
<gene>
    <name evidence="10" type="ORF">POM88_012276</name>
</gene>
<reference evidence="10" key="1">
    <citation type="submission" date="2023-02" db="EMBL/GenBank/DDBJ databases">
        <title>Genome of toxic invasive species Heracleum sosnowskyi carries increased number of genes despite the absence of recent whole-genome duplications.</title>
        <authorList>
            <person name="Schelkunov M."/>
            <person name="Shtratnikova V."/>
            <person name="Makarenko M."/>
            <person name="Klepikova A."/>
            <person name="Omelchenko D."/>
            <person name="Novikova G."/>
            <person name="Obukhova E."/>
            <person name="Bogdanov V."/>
            <person name="Penin A."/>
            <person name="Logacheva M."/>
        </authorList>
    </citation>
    <scope>NUCLEOTIDE SEQUENCE</scope>
    <source>
        <strain evidence="10">Hsosn_3</strain>
        <tissue evidence="10">Leaf</tissue>
    </source>
</reference>
<keyword evidence="3" id="KW-0134">Cell wall</keyword>
<evidence type="ECO:0000256" key="1">
    <source>
        <dbReference type="ARBA" id="ARBA00004191"/>
    </source>
</evidence>
<dbReference type="PROSITE" id="PS00502">
    <property type="entry name" value="POLYGALACTURONASE"/>
    <property type="match status" value="1"/>
</dbReference>
<dbReference type="GO" id="GO:0071555">
    <property type="term" value="P:cell wall organization"/>
    <property type="evidence" value="ECO:0007669"/>
    <property type="project" value="UniProtKB-KW"/>
</dbReference>
<keyword evidence="5 9" id="KW-0378">Hydrolase</keyword>
<dbReference type="FunFam" id="2.160.20.10:FF:000004">
    <property type="entry name" value="Pectin lyase-like superfamily protein"/>
    <property type="match status" value="1"/>
</dbReference>
<evidence type="ECO:0000256" key="4">
    <source>
        <dbReference type="ARBA" id="ARBA00022525"/>
    </source>
</evidence>
<dbReference type="Pfam" id="PF00295">
    <property type="entry name" value="Glyco_hydro_28"/>
    <property type="match status" value="1"/>
</dbReference>
<reference evidence="10" key="2">
    <citation type="submission" date="2023-05" db="EMBL/GenBank/DDBJ databases">
        <authorList>
            <person name="Schelkunov M.I."/>
        </authorList>
    </citation>
    <scope>NUCLEOTIDE SEQUENCE</scope>
    <source>
        <strain evidence="10">Hsosn_3</strain>
        <tissue evidence="10">Leaf</tissue>
    </source>
</reference>
<sequence>MLVLSTQVNSDGNAYDVTDYGAVSDGTTDNTQAFMDTWNATCKSGGTMVIPAADGNFLVDKIELSGPCSHQVTFQLDGVILAPEGNPYSGCWFTFYGISDLTIQGSGMFDGNGPSAWEHCPVCAASIGLYAINNAHIQGITSLNSKAAHFVIDGGDGMTFENINITAPGDSPNTDGINMANSSNIHIINSNIGTGDDCVAIAQGSTNINIKGVNCGPGHGISIGSIGKVADDKDVQGVNVQSCTITSAQNGLRIKAWAPSYPVTVSNVTYQDITINNASNPIVIDQTYCFIDKECPGVSKVQISNVKYRGVTGTSATQVAVNLQCSNSTPCQDIYLENIDLSLTGGGQTSSSCANVNVTYSGTQNPPPLAPKLSWCHLLFSHQSDMVSEFGSLYIFILIATLKHLDSGSNGRQIINLCGVLTSNRSSEKHLLVYTD</sequence>
<evidence type="ECO:0000256" key="8">
    <source>
        <dbReference type="PROSITE-ProRule" id="PRU10052"/>
    </source>
</evidence>
<evidence type="ECO:0000256" key="6">
    <source>
        <dbReference type="ARBA" id="ARBA00023295"/>
    </source>
</evidence>
<dbReference type="SUPFAM" id="SSF51126">
    <property type="entry name" value="Pectin lyase-like"/>
    <property type="match status" value="1"/>
</dbReference>
<evidence type="ECO:0000256" key="5">
    <source>
        <dbReference type="ARBA" id="ARBA00022801"/>
    </source>
</evidence>
<dbReference type="InterPro" id="IPR012334">
    <property type="entry name" value="Pectin_lyas_fold"/>
</dbReference>
<evidence type="ECO:0000256" key="9">
    <source>
        <dbReference type="RuleBase" id="RU361169"/>
    </source>
</evidence>
<dbReference type="GO" id="GO:0004650">
    <property type="term" value="F:polygalacturonase activity"/>
    <property type="evidence" value="ECO:0007669"/>
    <property type="project" value="InterPro"/>
</dbReference>
<keyword evidence="7" id="KW-0961">Cell wall biogenesis/degradation</keyword>
<comment type="similarity">
    <text evidence="2 9">Belongs to the glycosyl hydrolase 28 family.</text>
</comment>
<accession>A0AAD8J003</accession>
<dbReference type="Proteomes" id="UP001237642">
    <property type="component" value="Unassembled WGS sequence"/>
</dbReference>
<dbReference type="PANTHER" id="PTHR31375">
    <property type="match status" value="1"/>
</dbReference>
<comment type="caution">
    <text evidence="10">The sequence shown here is derived from an EMBL/GenBank/DDBJ whole genome shotgun (WGS) entry which is preliminary data.</text>
</comment>
<dbReference type="InterPro" id="IPR006626">
    <property type="entry name" value="PbH1"/>
</dbReference>
<feature type="active site" evidence="8">
    <location>
        <position position="219"/>
    </location>
</feature>
<evidence type="ECO:0000313" key="11">
    <source>
        <dbReference type="Proteomes" id="UP001237642"/>
    </source>
</evidence>
<comment type="subcellular location">
    <subcellularLocation>
        <location evidence="1">Secreted</location>
        <location evidence="1">Cell wall</location>
    </subcellularLocation>
</comment>
<keyword evidence="4" id="KW-0964">Secreted</keyword>
<keyword evidence="6 9" id="KW-0326">Glycosidase</keyword>
<dbReference type="SMART" id="SM00710">
    <property type="entry name" value="PbH1"/>
    <property type="match status" value="6"/>
</dbReference>
<dbReference type="InterPro" id="IPR000743">
    <property type="entry name" value="Glyco_hydro_28"/>
</dbReference>
<evidence type="ECO:0000313" key="10">
    <source>
        <dbReference type="EMBL" id="KAK1393220.1"/>
    </source>
</evidence>
<organism evidence="10 11">
    <name type="scientific">Heracleum sosnowskyi</name>
    <dbReference type="NCBI Taxonomy" id="360622"/>
    <lineage>
        <taxon>Eukaryota</taxon>
        <taxon>Viridiplantae</taxon>
        <taxon>Streptophyta</taxon>
        <taxon>Embryophyta</taxon>
        <taxon>Tracheophyta</taxon>
        <taxon>Spermatophyta</taxon>
        <taxon>Magnoliopsida</taxon>
        <taxon>eudicotyledons</taxon>
        <taxon>Gunneridae</taxon>
        <taxon>Pentapetalae</taxon>
        <taxon>asterids</taxon>
        <taxon>campanulids</taxon>
        <taxon>Apiales</taxon>
        <taxon>Apiaceae</taxon>
        <taxon>Apioideae</taxon>
        <taxon>apioid superclade</taxon>
        <taxon>Tordylieae</taxon>
        <taxon>Tordyliinae</taxon>
        <taxon>Heracleum</taxon>
    </lineage>
</organism>
<proteinExistence type="inferred from homology"/>
<dbReference type="Gene3D" id="2.160.20.10">
    <property type="entry name" value="Single-stranded right-handed beta-helix, Pectin lyase-like"/>
    <property type="match status" value="1"/>
</dbReference>
<dbReference type="AlphaFoldDB" id="A0AAD8J003"/>
<protein>
    <submittedName>
        <fullName evidence="10">Exo-polygalacturonase, family GH28</fullName>
    </submittedName>
</protein>
<evidence type="ECO:0000256" key="2">
    <source>
        <dbReference type="ARBA" id="ARBA00008834"/>
    </source>
</evidence>